<dbReference type="Pfam" id="PF13407">
    <property type="entry name" value="Peripla_BP_4"/>
    <property type="match status" value="1"/>
</dbReference>
<comment type="caution">
    <text evidence="6">The sequence shown here is derived from an EMBL/GenBank/DDBJ whole genome shotgun (WGS) entry which is preliminary data.</text>
</comment>
<dbReference type="PANTHER" id="PTHR46847">
    <property type="entry name" value="D-ALLOSE-BINDING PERIPLASMIC PROTEIN-RELATED"/>
    <property type="match status" value="1"/>
</dbReference>
<dbReference type="InterPro" id="IPR028082">
    <property type="entry name" value="Peripla_BP_I"/>
</dbReference>
<dbReference type="RefSeq" id="WP_247030075.1">
    <property type="nucleotide sequence ID" value="NZ_JALKCH010000009.1"/>
</dbReference>
<dbReference type="PANTHER" id="PTHR46847:SF1">
    <property type="entry name" value="D-ALLOSE-BINDING PERIPLASMIC PROTEIN-RELATED"/>
    <property type="match status" value="1"/>
</dbReference>
<feature type="chain" id="PRO_5046112989" evidence="4">
    <location>
        <begin position="49"/>
        <end position="379"/>
    </location>
</feature>
<feature type="signal peptide" evidence="4">
    <location>
        <begin position="1"/>
        <end position="48"/>
    </location>
</feature>
<protein>
    <submittedName>
        <fullName evidence="6">TMAO reductase system periplasmic protein TorT</fullName>
    </submittedName>
</protein>
<evidence type="ECO:0000313" key="7">
    <source>
        <dbReference type="Proteomes" id="UP001203284"/>
    </source>
</evidence>
<keyword evidence="3 4" id="KW-0732">Signal</keyword>
<sequence length="379" mass="39620">MSHRASASRTRSGAPAPLRRLGTLALGTVTAGALLAAALAATPTPASAADAPWFPMKIYDSSSGTPKPAEYTPLAKAEKPHTICVLFPHMKDSFWVAVAYGVVKQAQAMGVNMNLYEAGGYENLPKQLSQFDDCMASGADAIVVGAISGAGLMKKFEEAKAKGIPVVGVTNPLPPDALPAANYVDFTAMGEVTGEGLLAQAKPDEALNIVTFPGPAGSGWAESFNEGFKKAVAKNPKAKILGEKFGDSGVAVQLQLIQDALQAYPSMNVIWGTAPTAEAAIGAVQEAGRPDMKIISSYENQAMLDALNRGDILAFATQYPVGEGAIAIDQAVRLIEKKPVMKLVQPIAAVIDKTTVPKVQMDLVLAPASWTPVYSVKAK</sequence>
<dbReference type="Gene3D" id="3.40.50.2300">
    <property type="match status" value="2"/>
</dbReference>
<organism evidence="6 7">
    <name type="scientific">Ancylobacter crimeensis</name>
    <dbReference type="NCBI Taxonomy" id="2579147"/>
    <lineage>
        <taxon>Bacteria</taxon>
        <taxon>Pseudomonadati</taxon>
        <taxon>Pseudomonadota</taxon>
        <taxon>Alphaproteobacteria</taxon>
        <taxon>Hyphomicrobiales</taxon>
        <taxon>Xanthobacteraceae</taxon>
        <taxon>Ancylobacter</taxon>
    </lineage>
</organism>
<comment type="subcellular location">
    <subcellularLocation>
        <location evidence="1">Cell envelope</location>
    </subcellularLocation>
</comment>
<gene>
    <name evidence="6" type="primary">torT</name>
    <name evidence="6" type="ORF">MWN34_14780</name>
</gene>
<dbReference type="Proteomes" id="UP001203284">
    <property type="component" value="Unassembled WGS sequence"/>
</dbReference>
<dbReference type="NCBIfam" id="NF008185">
    <property type="entry name" value="PRK10936.1"/>
    <property type="match status" value="1"/>
</dbReference>
<dbReference type="EMBL" id="JALKCH010000009">
    <property type="protein sequence ID" value="MCK0198177.1"/>
    <property type="molecule type" value="Genomic_DNA"/>
</dbReference>
<proteinExistence type="inferred from homology"/>
<evidence type="ECO:0000256" key="2">
    <source>
        <dbReference type="ARBA" id="ARBA00007639"/>
    </source>
</evidence>
<keyword evidence="7" id="KW-1185">Reference proteome</keyword>
<dbReference type="InterPro" id="IPR025997">
    <property type="entry name" value="SBP_2_dom"/>
</dbReference>
<evidence type="ECO:0000256" key="4">
    <source>
        <dbReference type="SAM" id="SignalP"/>
    </source>
</evidence>
<comment type="similarity">
    <text evidence="2">Belongs to the bacterial solute-binding protein 2 family.</text>
</comment>
<evidence type="ECO:0000256" key="1">
    <source>
        <dbReference type="ARBA" id="ARBA00004196"/>
    </source>
</evidence>
<reference evidence="6 7" key="1">
    <citation type="submission" date="2022-04" db="EMBL/GenBank/DDBJ databases">
        <authorList>
            <person name="Grouzdev D.S."/>
            <person name="Pantiukh K.S."/>
            <person name="Krutkina M.S."/>
        </authorList>
    </citation>
    <scope>NUCLEOTIDE SEQUENCE [LARGE SCALE GENOMIC DNA]</scope>
    <source>
        <strain evidence="6 7">6x-1</strain>
    </source>
</reference>
<name>A0ABT0DDX8_9HYPH</name>
<dbReference type="CDD" id="cd06306">
    <property type="entry name" value="PBP1_TorT-like"/>
    <property type="match status" value="1"/>
</dbReference>
<feature type="domain" description="Periplasmic binding protein" evidence="5">
    <location>
        <begin position="83"/>
        <end position="338"/>
    </location>
</feature>
<dbReference type="SUPFAM" id="SSF53822">
    <property type="entry name" value="Periplasmic binding protein-like I"/>
    <property type="match status" value="1"/>
</dbReference>
<evidence type="ECO:0000256" key="3">
    <source>
        <dbReference type="ARBA" id="ARBA00022729"/>
    </source>
</evidence>
<evidence type="ECO:0000259" key="5">
    <source>
        <dbReference type="Pfam" id="PF13407"/>
    </source>
</evidence>
<accession>A0ABT0DDX8</accession>
<evidence type="ECO:0000313" key="6">
    <source>
        <dbReference type="EMBL" id="MCK0198177.1"/>
    </source>
</evidence>